<name>A0A495XEF6_9PSEU</name>
<feature type="compositionally biased region" description="Low complexity" evidence="7">
    <location>
        <begin position="225"/>
        <end position="247"/>
    </location>
</feature>
<evidence type="ECO:0000313" key="10">
    <source>
        <dbReference type="Proteomes" id="UP000272729"/>
    </source>
</evidence>
<dbReference type="SUPFAM" id="SSF50370">
    <property type="entry name" value="Ricin B-like lectins"/>
    <property type="match status" value="1"/>
</dbReference>
<evidence type="ECO:0000256" key="1">
    <source>
        <dbReference type="ARBA" id="ARBA00022729"/>
    </source>
</evidence>
<evidence type="ECO:0000256" key="2">
    <source>
        <dbReference type="ARBA" id="ARBA00022801"/>
    </source>
</evidence>
<keyword evidence="3" id="KW-0119">Carbohydrate metabolism</keyword>
<dbReference type="AlphaFoldDB" id="A0A495XEF6"/>
<comment type="similarity">
    <text evidence="6">Belongs to the glycosyl hydrolase 74 family.</text>
</comment>
<dbReference type="CDD" id="cd00161">
    <property type="entry name" value="beta-trefoil_Ricin-like"/>
    <property type="match status" value="1"/>
</dbReference>
<dbReference type="GO" id="GO:0000272">
    <property type="term" value="P:polysaccharide catabolic process"/>
    <property type="evidence" value="ECO:0007669"/>
    <property type="project" value="UniProtKB-KW"/>
</dbReference>
<dbReference type="Pfam" id="PF14200">
    <property type="entry name" value="RicinB_lectin_2"/>
    <property type="match status" value="1"/>
</dbReference>
<dbReference type="InterPro" id="IPR000772">
    <property type="entry name" value="Ricin_B_lectin"/>
</dbReference>
<feature type="region of interest" description="Disordered" evidence="7">
    <location>
        <begin position="1"/>
        <end position="46"/>
    </location>
</feature>
<dbReference type="SUPFAM" id="SSF110296">
    <property type="entry name" value="Oligoxyloglucan reducing end-specific cellobiohydrolase"/>
    <property type="match status" value="2"/>
</dbReference>
<dbReference type="GO" id="GO:0030246">
    <property type="term" value="F:carbohydrate binding"/>
    <property type="evidence" value="ECO:0007669"/>
    <property type="project" value="UniProtKB-KW"/>
</dbReference>
<dbReference type="Gene3D" id="2.80.10.50">
    <property type="match status" value="1"/>
</dbReference>
<evidence type="ECO:0000259" key="8">
    <source>
        <dbReference type="SMART" id="SM00458"/>
    </source>
</evidence>
<feature type="domain" description="Ricin B lectin" evidence="8">
    <location>
        <begin position="87"/>
        <end position="222"/>
    </location>
</feature>
<dbReference type="SMART" id="SM00458">
    <property type="entry name" value="RICIN"/>
    <property type="match status" value="1"/>
</dbReference>
<evidence type="ECO:0000256" key="5">
    <source>
        <dbReference type="ARBA" id="ARBA00023326"/>
    </source>
</evidence>
<dbReference type="PANTHER" id="PTHR43739">
    <property type="entry name" value="XYLOGLUCANASE (EUROFUNG)"/>
    <property type="match status" value="1"/>
</dbReference>
<evidence type="ECO:0000256" key="6">
    <source>
        <dbReference type="ARBA" id="ARBA00037986"/>
    </source>
</evidence>
<keyword evidence="2" id="KW-0378">Hydrolase</keyword>
<organism evidence="9 10">
    <name type="scientific">Saccharothrix variisporea</name>
    <dbReference type="NCBI Taxonomy" id="543527"/>
    <lineage>
        <taxon>Bacteria</taxon>
        <taxon>Bacillati</taxon>
        <taxon>Actinomycetota</taxon>
        <taxon>Actinomycetes</taxon>
        <taxon>Pseudonocardiales</taxon>
        <taxon>Pseudonocardiaceae</taxon>
        <taxon>Saccharothrix</taxon>
    </lineage>
</organism>
<reference evidence="9 10" key="1">
    <citation type="submission" date="2018-10" db="EMBL/GenBank/DDBJ databases">
        <title>Sequencing the genomes of 1000 actinobacteria strains.</title>
        <authorList>
            <person name="Klenk H.-P."/>
        </authorList>
    </citation>
    <scope>NUCLEOTIDE SEQUENCE [LARGE SCALE GENOMIC DNA]</scope>
    <source>
        <strain evidence="9 10">DSM 43911</strain>
    </source>
</reference>
<evidence type="ECO:0000313" key="9">
    <source>
        <dbReference type="EMBL" id="RKT72640.1"/>
    </source>
</evidence>
<accession>A0A495XEF6</accession>
<keyword evidence="4" id="KW-0326">Glycosidase</keyword>
<dbReference type="OrthoDB" id="9764804at2"/>
<sequence>MSETGATGVRRVRRSGGAAGPEGGAARRSGGAAGSDRGAARRSGGAAPRGRWRWAAIGTIVGVPTLVAPLLLFTGGDDPEPVTVDATAYYQFVSVRSGNALDVAGADSADGVRIQQEKRADDAASQQWRLKPVDADFYQFVNQNSGKVLGVRSGATAQANVEQQSDVGAPTQQWKLVEVDGGAVKIVSRASGLVLSVDDGPDGQAVVQSADRGGTDQQWQPAKTTKPAKPSAPVVAPRPVPSTSSTPSAPPPPSTGSGPYTWRNVQIAGGGFVTGFVFNPTREGLLYARTDMGGAYRWDGGKWVPLTDWAADWNLLGIESVATDPVDPDRLYLATGTYTNDWAGNAALLRSTDQGRTFQRTDLPFKLGSNEDGRSMGERLAVDPADHRTLYLGTRRNGLWRSTDYGVTWSQVAGFPVKDGGSSGVGLSFVTFGPAGTVYVGVADKTTSLYRSTDGGTTWQAVPGQPTGHLPHHGVLSGDGSLYVTYTDAPGPNGVKAGSVWKHTPSTGTWKDVSPVPGTGFGFAGLAVDPQRPSTVMVTTLDRWWPSDELYRSTDGGDTWKALGETSVRDASGAPYVGTGIGHWMGALAIDPFDSGHVIYGTGAGLWASNDVTAADRGAPTHWSIPVQGLEETAVLGLVTPPGGKLISALGDVGGFRHDDLDQVPAGAASGPRFTNTTGIDFAQAKPNVVVRVGYGSEERGAYSTDGGVTWRPFAGSPVSAAGGGAVAISADGGTVVWTASGQVPHVSTDWGKTWKASSGLPSGTAVVADRVTASAFYALSGDTLYASSDGGRSFTARARGLAGGRLKAGPTGDLWIASHNGLVRSVDGGASFAKVGGVENADAVGFGKAAPGARQPALYLNGTVNGVTGIFRSIDGGAAWVRINDDRNRFGGGVGGVISGDPDVYGRVYLGTNGRGVLVGEPS</sequence>
<dbReference type="Proteomes" id="UP000272729">
    <property type="component" value="Unassembled WGS sequence"/>
</dbReference>
<keyword evidence="1" id="KW-0732">Signal</keyword>
<dbReference type="PROSITE" id="PS50231">
    <property type="entry name" value="RICIN_B_LECTIN"/>
    <property type="match status" value="1"/>
</dbReference>
<feature type="region of interest" description="Disordered" evidence="7">
    <location>
        <begin position="208"/>
        <end position="261"/>
    </location>
</feature>
<dbReference type="EMBL" id="RBXR01000001">
    <property type="protein sequence ID" value="RKT72640.1"/>
    <property type="molecule type" value="Genomic_DNA"/>
</dbReference>
<keyword evidence="10" id="KW-1185">Reference proteome</keyword>
<keyword evidence="9" id="KW-0430">Lectin</keyword>
<keyword evidence="5" id="KW-0624">Polysaccharide degradation</keyword>
<evidence type="ECO:0000256" key="7">
    <source>
        <dbReference type="SAM" id="MobiDB-lite"/>
    </source>
</evidence>
<evidence type="ECO:0000256" key="3">
    <source>
        <dbReference type="ARBA" id="ARBA00023277"/>
    </source>
</evidence>
<dbReference type="InterPro" id="IPR015943">
    <property type="entry name" value="WD40/YVTN_repeat-like_dom_sf"/>
</dbReference>
<protein>
    <submittedName>
        <fullName evidence="9">Ricin-type beta-trefoil lectin protein</fullName>
    </submittedName>
</protein>
<feature type="compositionally biased region" description="Low complexity" evidence="7">
    <location>
        <begin position="24"/>
        <end position="46"/>
    </location>
</feature>
<dbReference type="GO" id="GO:0016798">
    <property type="term" value="F:hydrolase activity, acting on glycosyl bonds"/>
    <property type="evidence" value="ECO:0007669"/>
    <property type="project" value="UniProtKB-KW"/>
</dbReference>
<evidence type="ECO:0000256" key="4">
    <source>
        <dbReference type="ARBA" id="ARBA00023295"/>
    </source>
</evidence>
<dbReference type="CDD" id="cd15482">
    <property type="entry name" value="Sialidase_non-viral"/>
    <property type="match status" value="1"/>
</dbReference>
<dbReference type="RefSeq" id="WP_121225826.1">
    <property type="nucleotide sequence ID" value="NZ_JBIUBA010000021.1"/>
</dbReference>
<proteinExistence type="inferred from homology"/>
<dbReference type="InterPro" id="IPR052025">
    <property type="entry name" value="Xyloglucanase_GH74"/>
</dbReference>
<comment type="caution">
    <text evidence="9">The sequence shown here is derived from an EMBL/GenBank/DDBJ whole genome shotgun (WGS) entry which is preliminary data.</text>
</comment>
<dbReference type="InterPro" id="IPR035992">
    <property type="entry name" value="Ricin_B-like_lectins"/>
</dbReference>
<gene>
    <name evidence="9" type="ORF">DFJ66_5961</name>
</gene>
<dbReference type="PANTHER" id="PTHR43739:SF2">
    <property type="entry name" value="OLIGOXYLOGLUCAN-REDUCING END-SPECIFIC XYLOGLUCANASE-RELATED"/>
    <property type="match status" value="1"/>
</dbReference>
<dbReference type="GO" id="GO:0010411">
    <property type="term" value="P:xyloglucan metabolic process"/>
    <property type="evidence" value="ECO:0007669"/>
    <property type="project" value="TreeGrafter"/>
</dbReference>
<dbReference type="Gene3D" id="2.130.10.10">
    <property type="entry name" value="YVTN repeat-like/Quinoprotein amine dehydrogenase"/>
    <property type="match status" value="2"/>
</dbReference>